<keyword evidence="5 9" id="KW-0378">Hydrolase</keyword>
<dbReference type="PROSITE" id="PS00137">
    <property type="entry name" value="SUBTILASE_HIS"/>
    <property type="match status" value="1"/>
</dbReference>
<name>A0A6D2I945_9BRAS</name>
<dbReference type="SUPFAM" id="SSF52743">
    <property type="entry name" value="Subtilisin-like"/>
    <property type="match status" value="1"/>
</dbReference>
<organism evidence="14 15">
    <name type="scientific">Microthlaspi erraticum</name>
    <dbReference type="NCBI Taxonomy" id="1685480"/>
    <lineage>
        <taxon>Eukaryota</taxon>
        <taxon>Viridiplantae</taxon>
        <taxon>Streptophyta</taxon>
        <taxon>Embryophyta</taxon>
        <taxon>Tracheophyta</taxon>
        <taxon>Spermatophyta</taxon>
        <taxon>Magnoliopsida</taxon>
        <taxon>eudicotyledons</taxon>
        <taxon>Gunneridae</taxon>
        <taxon>Pentapetalae</taxon>
        <taxon>rosids</taxon>
        <taxon>malvids</taxon>
        <taxon>Brassicales</taxon>
        <taxon>Brassicaceae</taxon>
        <taxon>Coluteocarpeae</taxon>
        <taxon>Microthlaspi</taxon>
    </lineage>
</organism>
<dbReference type="OrthoDB" id="206201at2759"/>
<keyword evidence="15" id="KW-1185">Reference proteome</keyword>
<dbReference type="InterPro" id="IPR023828">
    <property type="entry name" value="Peptidase_S8_Ser-AS"/>
</dbReference>
<dbReference type="Gene3D" id="3.50.30.30">
    <property type="match status" value="1"/>
</dbReference>
<comment type="caution">
    <text evidence="14">The sequence shown here is derived from an EMBL/GenBank/DDBJ whole genome shotgun (WGS) entry which is preliminary data.</text>
</comment>
<keyword evidence="6 9" id="KW-0720">Serine protease</keyword>
<evidence type="ECO:0000256" key="6">
    <source>
        <dbReference type="ARBA" id="ARBA00022825"/>
    </source>
</evidence>
<dbReference type="Gene3D" id="2.60.40.2310">
    <property type="match status" value="1"/>
</dbReference>
<dbReference type="PANTHER" id="PTHR10795">
    <property type="entry name" value="PROPROTEIN CONVERTASE SUBTILISIN/KEXIN"/>
    <property type="match status" value="1"/>
</dbReference>
<dbReference type="InterPro" id="IPR015500">
    <property type="entry name" value="Peptidase_S8_subtilisin-rel"/>
</dbReference>
<evidence type="ECO:0000259" key="12">
    <source>
        <dbReference type="Pfam" id="PF05922"/>
    </source>
</evidence>
<sequence>MPRIYSVLVEGEPLAFRANINRKALAVEAKKIVETHENILRSTLENGSYTKLYSFKHIINAFAIRTTPSQAKKLMETKGVTAVEEDKGVKLMTTYTPDFLELPRKVWSEISSDGYRRAGEDIVIGFVDTGINPTHPSFAVDLTNPFSTNRSRINFSGDCETGPLFPIGSCNGKIISARFFSAGARALVPLNSSLDILSPFDASGHGSHVASIAAGNAGVPVIVDGFFYGRASGMAPRARIAVYKAIYPSIGTLVDVIAAIDQAIMDGVDVLTLSIGPDRPPVDKPTVLGIFDIAMLLARKAGVFVVQAAGNRGPSPSSVASYSPWVVGVAAGGTNRSYPASLILDGGATVQGVGLSGPTLGAPFLQHRLVLARDAARTNGSVEECQRPENFDPVKVFGSIVICTFSDGFYNRISSVRAITRTAMTLGFTGFILIANPRFGDYIAEPVIFSAPGILIPKLSDSQTILRYYEEKIYRDRSGMVTQFGARARIGEGRNFVFAGESPVVSRFSSRGPAFLDANRNVLDVLKPDILAPGHQIWGAWSLPSAFDPILIGRSFALLSGTSMAAPHIAGIGALIKQLNPSWTPAMIASAISTTATKYDSSGENLSAESYRIGELVPANHFDHGAGHVYPAGAIDPGLVLPTGFEDYISFLCSLPNINPVMVRATTGFWCTTALSHPANLNHPSVTISALKRSLVLRRSFQNVSNKTETYIGSVLPPNGTTVRLSPPSFTIRPQRIQDVDIEFNVTRVQNQFTFGEIVLTGSLNHIVRIPLSVKTTAL</sequence>
<dbReference type="PRINTS" id="PR00723">
    <property type="entry name" value="SUBTILISIN"/>
</dbReference>
<dbReference type="Gene3D" id="3.30.70.80">
    <property type="entry name" value="Peptidase S8 propeptide/proteinase inhibitor I9"/>
    <property type="match status" value="1"/>
</dbReference>
<dbReference type="Proteomes" id="UP000467841">
    <property type="component" value="Unassembled WGS sequence"/>
</dbReference>
<dbReference type="InterPro" id="IPR022398">
    <property type="entry name" value="Peptidase_S8_His-AS"/>
</dbReference>
<dbReference type="InterPro" id="IPR041469">
    <property type="entry name" value="Subtilisin-like_FN3"/>
</dbReference>
<accession>A0A6D2I945</accession>
<feature type="active site" description="Charge relay system" evidence="8 9">
    <location>
        <position position="128"/>
    </location>
</feature>
<evidence type="ECO:0000256" key="8">
    <source>
        <dbReference type="PIRSR" id="PIRSR615500-1"/>
    </source>
</evidence>
<dbReference type="AlphaFoldDB" id="A0A6D2I945"/>
<proteinExistence type="inferred from homology"/>
<feature type="domain" description="Subtilisin-like protease fibronectin type-III" evidence="13">
    <location>
        <begin position="680"/>
        <end position="774"/>
    </location>
</feature>
<feature type="active site" description="Charge relay system" evidence="8 9">
    <location>
        <position position="205"/>
    </location>
</feature>
<dbReference type="CDD" id="cd02120">
    <property type="entry name" value="PA_subtilisin_like"/>
    <property type="match status" value="1"/>
</dbReference>
<evidence type="ECO:0000256" key="9">
    <source>
        <dbReference type="PROSITE-ProRule" id="PRU01240"/>
    </source>
</evidence>
<evidence type="ECO:0000256" key="10">
    <source>
        <dbReference type="RuleBase" id="RU003355"/>
    </source>
</evidence>
<evidence type="ECO:0000256" key="7">
    <source>
        <dbReference type="ARBA" id="ARBA00023180"/>
    </source>
</evidence>
<feature type="domain" description="Peptidase S8/S53" evidence="11">
    <location>
        <begin position="119"/>
        <end position="605"/>
    </location>
</feature>
<evidence type="ECO:0000256" key="1">
    <source>
        <dbReference type="ARBA" id="ARBA00004613"/>
    </source>
</evidence>
<dbReference type="InterPro" id="IPR037045">
    <property type="entry name" value="S8pro/Inhibitor_I9_sf"/>
</dbReference>
<evidence type="ECO:0000256" key="3">
    <source>
        <dbReference type="ARBA" id="ARBA00022670"/>
    </source>
</evidence>
<dbReference type="GO" id="GO:0005576">
    <property type="term" value="C:extracellular region"/>
    <property type="evidence" value="ECO:0007669"/>
    <property type="project" value="UniProtKB-SubCell"/>
</dbReference>
<evidence type="ECO:0000259" key="11">
    <source>
        <dbReference type="Pfam" id="PF00082"/>
    </source>
</evidence>
<keyword evidence="7" id="KW-0325">Glycoprotein</keyword>
<dbReference type="CDD" id="cd04852">
    <property type="entry name" value="Peptidases_S8_3"/>
    <property type="match status" value="1"/>
</dbReference>
<reference evidence="14" key="1">
    <citation type="submission" date="2020-01" db="EMBL/GenBank/DDBJ databases">
        <authorList>
            <person name="Mishra B."/>
        </authorList>
    </citation>
    <scope>NUCLEOTIDE SEQUENCE [LARGE SCALE GENOMIC DNA]</scope>
</reference>
<dbReference type="InterPro" id="IPR000209">
    <property type="entry name" value="Peptidase_S8/S53_dom"/>
</dbReference>
<dbReference type="PROSITE" id="PS00138">
    <property type="entry name" value="SUBTILASE_SER"/>
    <property type="match status" value="1"/>
</dbReference>
<dbReference type="Pfam" id="PF17766">
    <property type="entry name" value="fn3_6"/>
    <property type="match status" value="1"/>
</dbReference>
<evidence type="ECO:0000313" key="15">
    <source>
        <dbReference type="Proteomes" id="UP000467841"/>
    </source>
</evidence>
<evidence type="ECO:0000313" key="14">
    <source>
        <dbReference type="EMBL" id="CAA7022645.1"/>
    </source>
</evidence>
<feature type="domain" description="Inhibitor I9" evidence="12">
    <location>
        <begin position="28"/>
        <end position="92"/>
    </location>
</feature>
<dbReference type="InterPro" id="IPR010259">
    <property type="entry name" value="S8pro/Inhibitor_I9"/>
</dbReference>
<dbReference type="GO" id="GO:0004252">
    <property type="term" value="F:serine-type endopeptidase activity"/>
    <property type="evidence" value="ECO:0007669"/>
    <property type="project" value="UniProtKB-UniRule"/>
</dbReference>
<gene>
    <name evidence="14" type="ORF">MERR_LOCUS9880</name>
</gene>
<dbReference type="Pfam" id="PF00082">
    <property type="entry name" value="Peptidase_S8"/>
    <property type="match status" value="1"/>
</dbReference>
<dbReference type="Gene3D" id="3.40.50.200">
    <property type="entry name" value="Peptidase S8/S53 domain"/>
    <property type="match status" value="1"/>
</dbReference>
<protein>
    <recommendedName>
        <fullName evidence="16">Peptidase S8/S53 domain-containing protein</fullName>
    </recommendedName>
</protein>
<evidence type="ECO:0000256" key="4">
    <source>
        <dbReference type="ARBA" id="ARBA00022729"/>
    </source>
</evidence>
<dbReference type="EMBL" id="CACVBM020000721">
    <property type="protein sequence ID" value="CAA7022645.1"/>
    <property type="molecule type" value="Genomic_DNA"/>
</dbReference>
<dbReference type="GO" id="GO:0006508">
    <property type="term" value="P:proteolysis"/>
    <property type="evidence" value="ECO:0007669"/>
    <property type="project" value="UniProtKB-KW"/>
</dbReference>
<dbReference type="PROSITE" id="PS00136">
    <property type="entry name" value="SUBTILASE_ASP"/>
    <property type="match status" value="1"/>
</dbReference>
<evidence type="ECO:0000256" key="5">
    <source>
        <dbReference type="ARBA" id="ARBA00022801"/>
    </source>
</evidence>
<evidence type="ECO:0008006" key="16">
    <source>
        <dbReference type="Google" id="ProtNLM"/>
    </source>
</evidence>
<feature type="active site" description="Charge relay system" evidence="8 9">
    <location>
        <position position="563"/>
    </location>
</feature>
<dbReference type="InterPro" id="IPR036852">
    <property type="entry name" value="Peptidase_S8/S53_dom_sf"/>
</dbReference>
<dbReference type="Pfam" id="PF05922">
    <property type="entry name" value="Inhibitor_I9"/>
    <property type="match status" value="1"/>
</dbReference>
<keyword evidence="3 9" id="KW-0645">Protease</keyword>
<keyword evidence="4" id="KW-0732">Signal</keyword>
<comment type="subcellular location">
    <subcellularLocation>
        <location evidence="1">Secreted</location>
    </subcellularLocation>
</comment>
<comment type="similarity">
    <text evidence="2 9 10">Belongs to the peptidase S8 family.</text>
</comment>
<dbReference type="PROSITE" id="PS51892">
    <property type="entry name" value="SUBTILASE"/>
    <property type="match status" value="1"/>
</dbReference>
<evidence type="ECO:0000259" key="13">
    <source>
        <dbReference type="Pfam" id="PF17766"/>
    </source>
</evidence>
<dbReference type="InterPro" id="IPR023827">
    <property type="entry name" value="Peptidase_S8_Asp-AS"/>
</dbReference>
<evidence type="ECO:0000256" key="2">
    <source>
        <dbReference type="ARBA" id="ARBA00011073"/>
    </source>
</evidence>
<dbReference type="InterPro" id="IPR045051">
    <property type="entry name" value="SBT"/>
</dbReference>
<dbReference type="InterPro" id="IPR034197">
    <property type="entry name" value="Peptidases_S8_3"/>
</dbReference>